<reference evidence="2" key="1">
    <citation type="journal article" date="2016" name="Nat. Genet.">
        <title>A high-quality carrot genome assembly provides new insights into carotenoid accumulation and asterid genome evolution.</title>
        <authorList>
            <person name="Iorizzo M."/>
            <person name="Ellison S."/>
            <person name="Senalik D."/>
            <person name="Zeng P."/>
            <person name="Satapoomin P."/>
            <person name="Huang J."/>
            <person name="Bowman M."/>
            <person name="Iovene M."/>
            <person name="Sanseverino W."/>
            <person name="Cavagnaro P."/>
            <person name="Yildiz M."/>
            <person name="Macko-Podgorni A."/>
            <person name="Moranska E."/>
            <person name="Grzebelus E."/>
            <person name="Grzebelus D."/>
            <person name="Ashrafi H."/>
            <person name="Zheng Z."/>
            <person name="Cheng S."/>
            <person name="Spooner D."/>
            <person name="Van Deynze A."/>
            <person name="Simon P."/>
        </authorList>
    </citation>
    <scope>NUCLEOTIDE SEQUENCE</scope>
    <source>
        <tissue evidence="2">Leaf</tissue>
    </source>
</reference>
<feature type="region of interest" description="Disordered" evidence="1">
    <location>
        <begin position="1"/>
        <end position="54"/>
    </location>
</feature>
<dbReference type="EMBL" id="CP093346">
    <property type="protein sequence ID" value="WOG95254.1"/>
    <property type="molecule type" value="Genomic_DNA"/>
</dbReference>
<evidence type="ECO:0000313" key="2">
    <source>
        <dbReference type="EMBL" id="WOG95254.1"/>
    </source>
</evidence>
<organism evidence="2 3">
    <name type="scientific">Daucus carota subsp. sativus</name>
    <name type="common">Carrot</name>
    <dbReference type="NCBI Taxonomy" id="79200"/>
    <lineage>
        <taxon>Eukaryota</taxon>
        <taxon>Viridiplantae</taxon>
        <taxon>Streptophyta</taxon>
        <taxon>Embryophyta</taxon>
        <taxon>Tracheophyta</taxon>
        <taxon>Spermatophyta</taxon>
        <taxon>Magnoliopsida</taxon>
        <taxon>eudicotyledons</taxon>
        <taxon>Gunneridae</taxon>
        <taxon>Pentapetalae</taxon>
        <taxon>asterids</taxon>
        <taxon>campanulids</taxon>
        <taxon>Apiales</taxon>
        <taxon>Apiaceae</taxon>
        <taxon>Apioideae</taxon>
        <taxon>Scandiceae</taxon>
        <taxon>Daucinae</taxon>
        <taxon>Daucus</taxon>
        <taxon>Daucus sect. Daucus</taxon>
    </lineage>
</organism>
<evidence type="ECO:0000256" key="1">
    <source>
        <dbReference type="SAM" id="MobiDB-lite"/>
    </source>
</evidence>
<protein>
    <submittedName>
        <fullName evidence="2">Uncharacterized protein</fullName>
    </submittedName>
</protein>
<gene>
    <name evidence="2" type="ORF">DCAR_0414566</name>
</gene>
<evidence type="ECO:0000313" key="3">
    <source>
        <dbReference type="Proteomes" id="UP000077755"/>
    </source>
</evidence>
<feature type="compositionally biased region" description="Basic and acidic residues" evidence="1">
    <location>
        <begin position="26"/>
        <end position="49"/>
    </location>
</feature>
<name>A0AAF0WT14_DAUCS</name>
<dbReference type="PANTHER" id="PTHR36720:SF1">
    <property type="entry name" value="TAF RNA POLYMERASE I SUBUNIT A"/>
    <property type="match status" value="1"/>
</dbReference>
<reference evidence="2" key="2">
    <citation type="submission" date="2022-03" db="EMBL/GenBank/DDBJ databases">
        <title>Draft title - Genomic analysis of global carrot germplasm unveils the trajectory of domestication and the origin of high carotenoid orange carrot.</title>
        <authorList>
            <person name="Iorizzo M."/>
            <person name="Ellison S."/>
            <person name="Senalik D."/>
            <person name="Macko-Podgorni A."/>
            <person name="Grzebelus D."/>
            <person name="Bostan H."/>
            <person name="Rolling W."/>
            <person name="Curaba J."/>
            <person name="Simon P."/>
        </authorList>
    </citation>
    <scope>NUCLEOTIDE SEQUENCE</scope>
    <source>
        <tissue evidence="2">Leaf</tissue>
    </source>
</reference>
<dbReference type="PANTHER" id="PTHR36720">
    <property type="entry name" value="TAF RNA POLYMERASE I SUBUNIT A"/>
    <property type="match status" value="1"/>
</dbReference>
<dbReference type="KEGG" id="dcr:108192343"/>
<dbReference type="Pfam" id="PF14929">
    <property type="entry name" value="TAF1_subA"/>
    <property type="match status" value="1"/>
</dbReference>
<dbReference type="GO" id="GO:0006360">
    <property type="term" value="P:transcription by RNA polymerase I"/>
    <property type="evidence" value="ECO:0007669"/>
    <property type="project" value="InterPro"/>
</dbReference>
<dbReference type="GO" id="GO:0000120">
    <property type="term" value="C:RNA polymerase I transcription regulator complex"/>
    <property type="evidence" value="ECO:0007669"/>
    <property type="project" value="InterPro"/>
</dbReference>
<feature type="compositionally biased region" description="Basic residues" evidence="1">
    <location>
        <begin position="16"/>
        <end position="25"/>
    </location>
</feature>
<proteinExistence type="predicted"/>
<dbReference type="AlphaFoldDB" id="A0AAF0WT14"/>
<dbReference type="Proteomes" id="UP000077755">
    <property type="component" value="Chromosome 4"/>
</dbReference>
<sequence length="621" mass="72024">MSPKQSIAMESSEKTKKSKASKKGKSKTDGKNKDIDSKKKRDLKGKELAATKPSYNLQRGSATMCTDLKSLQCLHQARLRGFLRKLVMRQNWDEVSGVLSVLMKTTCKDRSPSLNRTKYLAALELLQHTDSEASSKNKFQDVFETWMRKLATPREWQTKDRFLVQLEYIMFCLTRGKTEEASQAVIWLRQEREFQKNRLSNLVVGLVYCQEWYDTLCMEFPTLNLRRAPDQSEMSEPEFEMSFEDPRSYIADDFQEDNHTVKCNSDASVGNYKEMECEGDPKVSSNVDIQMQTPHSFHRPQSFYVHSSENDEEDSFSGYASIFNVQGLEPWWLASRVLYTVKDLDEFLYLQKKVYNESYKGALKYLRAALDSTPPTLEALFPLVQMLLIGDQVKEAIDEVEKFSSDSPVYARYKASLFEHFDSNNHIRLSTCFEDALNKDPQCTHSLTRLLWLHEQGHYSTEKLLEMIALHLDATYADRNIWKEFASCFLKLSPSEEDRISTCNDKTLQGQSKNFNRKPVRVADSVMGKEWKLRCRWWMTRHFSKMILVSEFEADDVQLLTYKAASACHLYGQDFEYVTKVSEYLEKDINNSAMLSILQTHMQYSAGFYSKGVPVSRERKI</sequence>
<accession>A0AAF0WT14</accession>
<keyword evidence="3" id="KW-1185">Reference proteome</keyword>
<dbReference type="InterPro" id="IPR039495">
    <property type="entry name" value="TAF1A"/>
</dbReference>